<keyword evidence="5" id="KW-1185">Reference proteome</keyword>
<dbReference type="EMBL" id="JAFIRN010000006">
    <property type="protein sequence ID" value="KAG5847192.1"/>
    <property type="molecule type" value="Genomic_DNA"/>
</dbReference>
<proteinExistence type="predicted"/>
<feature type="region of interest" description="Disordered" evidence="1">
    <location>
        <begin position="293"/>
        <end position="316"/>
    </location>
</feature>
<feature type="compositionally biased region" description="Basic and acidic residues" evidence="1">
    <location>
        <begin position="271"/>
        <end position="280"/>
    </location>
</feature>
<name>A0A9D3MFU8_ANGAN</name>
<dbReference type="OrthoDB" id="2162691at2759"/>
<accession>A0A9D3MFU8</accession>
<keyword evidence="2" id="KW-1133">Transmembrane helix</keyword>
<dbReference type="OMA" id="FHKLFRD"/>
<feature type="domain" description="GRAM" evidence="3">
    <location>
        <begin position="129"/>
        <end position="196"/>
    </location>
</feature>
<dbReference type="AlphaFoldDB" id="A0A9D3MFU8"/>
<evidence type="ECO:0000313" key="5">
    <source>
        <dbReference type="Proteomes" id="UP001044222"/>
    </source>
</evidence>
<dbReference type="SMART" id="SM00568">
    <property type="entry name" value="GRAM"/>
    <property type="match status" value="1"/>
</dbReference>
<dbReference type="PANTHER" id="PTHR46645">
    <property type="entry name" value="GRAM DOMAIN-CONTAINING PROTEIN 2B-RELATED"/>
    <property type="match status" value="1"/>
</dbReference>
<dbReference type="CDD" id="cd13220">
    <property type="entry name" value="PH-GRAM_GRAMDC"/>
    <property type="match status" value="1"/>
</dbReference>
<gene>
    <name evidence="4" type="ORF">ANANG_G00123410</name>
</gene>
<feature type="region of interest" description="Disordered" evidence="1">
    <location>
        <begin position="241"/>
        <end position="280"/>
    </location>
</feature>
<dbReference type="Pfam" id="PF02893">
    <property type="entry name" value="GRAM"/>
    <property type="match status" value="1"/>
</dbReference>
<feature type="transmembrane region" description="Helical" evidence="2">
    <location>
        <begin position="340"/>
        <end position="363"/>
    </location>
</feature>
<evidence type="ECO:0000259" key="3">
    <source>
        <dbReference type="SMART" id="SM00568"/>
    </source>
</evidence>
<dbReference type="InterPro" id="IPR004182">
    <property type="entry name" value="GRAM"/>
</dbReference>
<evidence type="ECO:0000256" key="2">
    <source>
        <dbReference type="SAM" id="Phobius"/>
    </source>
</evidence>
<evidence type="ECO:0000256" key="1">
    <source>
        <dbReference type="SAM" id="MobiDB-lite"/>
    </source>
</evidence>
<feature type="compositionally biased region" description="Acidic residues" evidence="1">
    <location>
        <begin position="306"/>
        <end position="316"/>
    </location>
</feature>
<dbReference type="InterPro" id="IPR011993">
    <property type="entry name" value="PH-like_dom_sf"/>
</dbReference>
<keyword evidence="2" id="KW-0472">Membrane</keyword>
<keyword evidence="2" id="KW-0812">Transmembrane</keyword>
<dbReference type="Gene3D" id="2.30.29.30">
    <property type="entry name" value="Pleckstrin-homology domain (PH domain)/Phosphotyrosine-binding domain (PTB)"/>
    <property type="match status" value="1"/>
</dbReference>
<organism evidence="4 5">
    <name type="scientific">Anguilla anguilla</name>
    <name type="common">European freshwater eel</name>
    <name type="synonym">Muraena anguilla</name>
    <dbReference type="NCBI Taxonomy" id="7936"/>
    <lineage>
        <taxon>Eukaryota</taxon>
        <taxon>Metazoa</taxon>
        <taxon>Chordata</taxon>
        <taxon>Craniata</taxon>
        <taxon>Vertebrata</taxon>
        <taxon>Euteleostomi</taxon>
        <taxon>Actinopterygii</taxon>
        <taxon>Neopterygii</taxon>
        <taxon>Teleostei</taxon>
        <taxon>Anguilliformes</taxon>
        <taxon>Anguillidae</taxon>
        <taxon>Anguilla</taxon>
    </lineage>
</organism>
<dbReference type="PANTHER" id="PTHR46645:SF1">
    <property type="entry name" value="GRAM DOMAIN-CONTAINING PROTEIN"/>
    <property type="match status" value="1"/>
</dbReference>
<sequence length="390" mass="43745">MVGPGTGVHKSKGETYTVVYQRSSLNNWTLYLVNPQMHTMNLHGKICRKFSLDSACYTVEGGGRLRKVKSKSRFEPMKVESVEDAQLEIQELNKSLSRQTPISSQTIDERGFERSEGDVTRSSFIKHNKTFHKIFLDIPEGEELTHAFTCALQKEVLYQGKLFVSDNYVCFYSSVLLKETRVVIHVSNVQAVKKQNTARVVPNALSIHTNEGEKYLFVSLRNREACYKLLCSVCPNVVEKSGQNSPVASSAENGIDPGKDSNSSESSLEDTPNHLDDRNRSVQLKAPLPKLIRTSRTRQSSSTSTENDESSSDENTEPSWIWSVTEKVKSLLILRESNNFNLLLCIYLLLVLLLVLTSGYIGLRIMALEEQLSSMGALPEFSLQSGYKDT</sequence>
<feature type="compositionally biased region" description="Polar residues" evidence="1">
    <location>
        <begin position="241"/>
        <end position="252"/>
    </location>
</feature>
<comment type="caution">
    <text evidence="4">The sequence shown here is derived from an EMBL/GenBank/DDBJ whole genome shotgun (WGS) entry which is preliminary data.</text>
</comment>
<evidence type="ECO:0000313" key="4">
    <source>
        <dbReference type="EMBL" id="KAG5847192.1"/>
    </source>
</evidence>
<dbReference type="InterPro" id="IPR052633">
    <property type="entry name" value="GRAM_domain_protein_2B"/>
</dbReference>
<dbReference type="Proteomes" id="UP001044222">
    <property type="component" value="Chromosome 6"/>
</dbReference>
<feature type="compositionally biased region" description="Polar residues" evidence="1">
    <location>
        <begin position="260"/>
        <end position="270"/>
    </location>
</feature>
<reference evidence="4" key="1">
    <citation type="submission" date="2021-01" db="EMBL/GenBank/DDBJ databases">
        <title>A chromosome-scale assembly of European eel, Anguilla anguilla.</title>
        <authorList>
            <person name="Henkel C."/>
            <person name="Jong-Raadsen S.A."/>
            <person name="Dufour S."/>
            <person name="Weltzien F.-A."/>
            <person name="Palstra A.P."/>
            <person name="Pelster B."/>
            <person name="Spaink H.P."/>
            <person name="Van Den Thillart G.E."/>
            <person name="Jansen H."/>
            <person name="Zahm M."/>
            <person name="Klopp C."/>
            <person name="Cedric C."/>
            <person name="Louis A."/>
            <person name="Berthelot C."/>
            <person name="Parey E."/>
            <person name="Roest Crollius H."/>
            <person name="Montfort J."/>
            <person name="Robinson-Rechavi M."/>
            <person name="Bucao C."/>
            <person name="Bouchez O."/>
            <person name="Gislard M."/>
            <person name="Lluch J."/>
            <person name="Milhes M."/>
            <person name="Lampietro C."/>
            <person name="Lopez Roques C."/>
            <person name="Donnadieu C."/>
            <person name="Braasch I."/>
            <person name="Desvignes T."/>
            <person name="Postlethwait J."/>
            <person name="Bobe J."/>
            <person name="Guiguen Y."/>
            <person name="Dirks R."/>
        </authorList>
    </citation>
    <scope>NUCLEOTIDE SEQUENCE</scope>
    <source>
        <strain evidence="4">Tag_6206</strain>
        <tissue evidence="4">Liver</tissue>
    </source>
</reference>
<protein>
    <recommendedName>
        <fullName evidence="3">GRAM domain-containing protein</fullName>
    </recommendedName>
</protein>